<evidence type="ECO:0000313" key="9">
    <source>
        <dbReference type="Proteomes" id="UP000595091"/>
    </source>
</evidence>
<dbReference type="PROSITE" id="PS01319">
    <property type="entry name" value="RBFA"/>
    <property type="match status" value="1"/>
</dbReference>
<dbReference type="Proteomes" id="UP000540056">
    <property type="component" value="Unassembled WGS sequence"/>
</dbReference>
<dbReference type="EMBL" id="CP014162">
    <property type="protein sequence ID" value="AMB98254.1"/>
    <property type="molecule type" value="Genomic_DNA"/>
</dbReference>
<dbReference type="PANTHER" id="PTHR33515">
    <property type="entry name" value="RIBOSOME-BINDING FACTOR A, CHLOROPLASTIC-RELATED"/>
    <property type="match status" value="1"/>
</dbReference>
<proteinExistence type="inferred from homology"/>
<reference evidence="7" key="2">
    <citation type="submission" date="2016-01" db="EMBL/GenBank/DDBJ databases">
        <title>Six Aerococcus type strain genome sequencing and assembly using PacBio and Illumina Hiseq.</title>
        <authorList>
            <person name="Carkaci D."/>
            <person name="Dargis R."/>
            <person name="Nielsen X.C."/>
            <person name="Skovgaard O."/>
            <person name="Fuursted K."/>
            <person name="Christensen J.J."/>
        </authorList>
    </citation>
    <scope>NUCLEOTIDE SEQUENCE [LARGE SCALE GENOMIC DNA]</scope>
    <source>
        <strain evidence="7">CCUG28094</strain>
    </source>
</reference>
<dbReference type="Pfam" id="PF02033">
    <property type="entry name" value="RBFA"/>
    <property type="match status" value="1"/>
</dbReference>
<dbReference type="GO" id="GO:0005829">
    <property type="term" value="C:cytosol"/>
    <property type="evidence" value="ECO:0007669"/>
    <property type="project" value="TreeGrafter"/>
</dbReference>
<comment type="subunit">
    <text evidence="2">Monomer. Binds 30S ribosomal subunits, but not 50S ribosomal subunits or 70S ribosomes.</text>
</comment>
<dbReference type="PANTHER" id="PTHR33515:SF1">
    <property type="entry name" value="RIBOSOME-BINDING FACTOR A, CHLOROPLASTIC-RELATED"/>
    <property type="match status" value="1"/>
</dbReference>
<dbReference type="SUPFAM" id="SSF89919">
    <property type="entry name" value="Ribosome-binding factor A, RbfA"/>
    <property type="match status" value="1"/>
</dbReference>
<dbReference type="Proteomes" id="UP000067698">
    <property type="component" value="Chromosome"/>
</dbReference>
<dbReference type="NCBIfam" id="TIGR00082">
    <property type="entry name" value="rbfA"/>
    <property type="match status" value="1"/>
</dbReference>
<dbReference type="GO" id="GO:0043024">
    <property type="term" value="F:ribosomal small subunit binding"/>
    <property type="evidence" value="ECO:0007669"/>
    <property type="project" value="TreeGrafter"/>
</dbReference>
<keyword evidence="1 2" id="KW-0690">Ribosome biogenesis</keyword>
<evidence type="ECO:0000313" key="7">
    <source>
        <dbReference type="Proteomes" id="UP000067698"/>
    </source>
</evidence>
<keyword evidence="8" id="KW-1185">Reference proteome</keyword>
<dbReference type="GeneID" id="92867607"/>
<evidence type="ECO:0000313" key="4">
    <source>
        <dbReference type="EMBL" id="MBA5746803.1"/>
    </source>
</evidence>
<dbReference type="EMBL" id="CP116590">
    <property type="protein sequence ID" value="WCG38534.1"/>
    <property type="molecule type" value="Genomic_DNA"/>
</dbReference>
<dbReference type="AlphaFoldDB" id="A0A0U4W946"/>
<dbReference type="Proteomes" id="UP001179483">
    <property type="component" value="Chromosome"/>
</dbReference>
<comment type="similarity">
    <text evidence="2">Belongs to the RbfA family.</text>
</comment>
<evidence type="ECO:0000313" key="5">
    <source>
        <dbReference type="EMBL" id="QOQ79869.1"/>
    </source>
</evidence>
<dbReference type="EMBL" id="JACGAN010000009">
    <property type="protein sequence ID" value="MBA5746803.1"/>
    <property type="molecule type" value="Genomic_DNA"/>
</dbReference>
<evidence type="ECO:0000313" key="6">
    <source>
        <dbReference type="EMBL" id="WCG38534.1"/>
    </source>
</evidence>
<dbReference type="OrthoDB" id="307788at2"/>
<evidence type="ECO:0000256" key="2">
    <source>
        <dbReference type="HAMAP-Rule" id="MF_00003"/>
    </source>
</evidence>
<dbReference type="KEGG" id="aui:APT62_05455"/>
<dbReference type="Proteomes" id="UP000595091">
    <property type="component" value="Chromosome"/>
</dbReference>
<reference evidence="6" key="5">
    <citation type="submission" date="2023-01" db="EMBL/GenBank/DDBJ databases">
        <title>Oxazolidinone resistance genes in florfenicol resistant enterococci from beef cattle and veal calves at slaughter.</title>
        <authorList>
            <person name="Biggel M."/>
        </authorList>
    </citation>
    <scope>NUCLEOTIDE SEQUENCE</scope>
    <source>
        <strain evidence="6">K79-1</strain>
    </source>
</reference>
<gene>
    <name evidence="2 4" type="primary">rbfA</name>
    <name evidence="3" type="ORF">AWM74_08535</name>
    <name evidence="4" type="ORF">H3232_06325</name>
    <name evidence="5" type="ORF">IMX20_04125</name>
    <name evidence="6" type="ORF">PML80_04195</name>
</gene>
<protein>
    <recommendedName>
        <fullName evidence="2">Ribosome-binding factor A</fullName>
    </recommendedName>
</protein>
<dbReference type="EMBL" id="CP063065">
    <property type="protein sequence ID" value="QOQ79869.1"/>
    <property type="molecule type" value="Genomic_DNA"/>
</dbReference>
<dbReference type="InterPro" id="IPR023799">
    <property type="entry name" value="RbfA_dom_sf"/>
</dbReference>
<evidence type="ECO:0000313" key="8">
    <source>
        <dbReference type="Proteomes" id="UP000540056"/>
    </source>
</evidence>
<dbReference type="InterPro" id="IPR015946">
    <property type="entry name" value="KH_dom-like_a/b"/>
</dbReference>
<sequence length="131" mass="14997">MAKFRAERVSQEILRDVNDILRKTVKDPRVEGVTITDVEVTGDLQQATIFYTTLSELASEREKAQKGLEKSSGLVRSEIGKRLNIYKTPEIFFERDRSIEYGNHIDQLLAQLNKKDDFDSMSDAESDKLVD</sequence>
<dbReference type="InterPro" id="IPR000238">
    <property type="entry name" value="RbfA"/>
</dbReference>
<dbReference type="InterPro" id="IPR020053">
    <property type="entry name" value="Ribosome-bd_factorA_CS"/>
</dbReference>
<keyword evidence="2" id="KW-0963">Cytoplasm</keyword>
<name>A0A0U4W946_9LACT</name>
<dbReference type="GO" id="GO:0030490">
    <property type="term" value="P:maturation of SSU-rRNA"/>
    <property type="evidence" value="ECO:0007669"/>
    <property type="project" value="UniProtKB-UniRule"/>
</dbReference>
<reference evidence="3 7" key="1">
    <citation type="journal article" date="2016" name="Genome Announc.">
        <title>Complete Genome Sequences of Aerococcus christensenii CCUG 28831T, Aerococcus sanguinicola CCUG 43001T, Aerococcus urinae CCUG 36881T, Aerococcus urinaeequi CCUG 28094T, Aerococcus urinaehominis CCUG 42038 BT, and Aerococcus viridans CCUG 4311T.</title>
        <authorList>
            <person name="Carkaci D."/>
            <person name="Dargis R."/>
            <person name="Nielsen X.C."/>
            <person name="Skovgaard O."/>
            <person name="Fuursted K."/>
            <person name="Christensen J.J."/>
        </authorList>
    </citation>
    <scope>NUCLEOTIDE SEQUENCE [LARGE SCALE GENOMIC DNA]</scope>
    <source>
        <strain evidence="3 7">CCUG28094</strain>
    </source>
</reference>
<reference evidence="5 9" key="4">
    <citation type="submission" date="2020-10" db="EMBL/GenBank/DDBJ databases">
        <title>Plasmid carrying two tetracycline resistance determinant.</title>
        <authorList>
            <person name="Yang Q."/>
        </authorList>
    </citation>
    <scope>NUCLEOTIDE SEQUENCE [LARGE SCALE GENOMIC DNA]</scope>
    <source>
        <strain evidence="5 9">T43</strain>
    </source>
</reference>
<dbReference type="HAMAP" id="MF_00003">
    <property type="entry name" value="RbfA"/>
    <property type="match status" value="1"/>
</dbReference>
<dbReference type="Gene3D" id="3.30.300.20">
    <property type="match status" value="1"/>
</dbReference>
<accession>A0A0U4W946</accession>
<reference evidence="4 8" key="3">
    <citation type="submission" date="2020-07" db="EMBL/GenBank/DDBJ databases">
        <title>Draft Genome Sequences of Lactobacillales Isolated from the International Space Station.</title>
        <authorList>
            <person name="Bharadwaj A.R."/>
            <person name="Singh N.K."/>
            <person name="Wood J.M."/>
            <person name="Debieu M."/>
            <person name="O'Hara N.B."/>
            <person name="Karouia F."/>
            <person name="Mason C.E."/>
            <person name="Venkateswaran K."/>
        </authorList>
    </citation>
    <scope>NUCLEOTIDE SEQUENCE [LARGE SCALE GENOMIC DNA]</scope>
    <source>
        <strain evidence="4 8">151250015-1-258-55</strain>
    </source>
</reference>
<comment type="subcellular location">
    <subcellularLocation>
        <location evidence="2">Cytoplasm</location>
    </subcellularLocation>
</comment>
<dbReference type="RefSeq" id="WP_016897460.1">
    <property type="nucleotide sequence ID" value="NZ_CANSXX010000006.1"/>
</dbReference>
<evidence type="ECO:0000313" key="3">
    <source>
        <dbReference type="EMBL" id="AMB98254.1"/>
    </source>
</evidence>
<evidence type="ECO:0000256" key="1">
    <source>
        <dbReference type="ARBA" id="ARBA00022517"/>
    </source>
</evidence>
<comment type="function">
    <text evidence="2">One of several proteins that assist in the late maturation steps of the functional core of the 30S ribosomal subunit. Associates with free 30S ribosomal subunits (but not with 30S subunits that are part of 70S ribosomes or polysomes). Required for efficient processing of 16S rRNA. May interact with the 5'-terminal helix region of 16S rRNA.</text>
</comment>
<organism evidence="3 7">
    <name type="scientific">Aerococcus urinaeequi</name>
    <dbReference type="NCBI Taxonomy" id="51665"/>
    <lineage>
        <taxon>Bacteria</taxon>
        <taxon>Bacillati</taxon>
        <taxon>Bacillota</taxon>
        <taxon>Bacilli</taxon>
        <taxon>Lactobacillales</taxon>
        <taxon>Aerococcaceae</taxon>
        <taxon>Aerococcus</taxon>
    </lineage>
</organism>